<evidence type="ECO:0000313" key="2">
    <source>
        <dbReference type="Proteomes" id="UP001239111"/>
    </source>
</evidence>
<accession>A0ACC2NGD6</accession>
<name>A0ACC2NGD6_9HYME</name>
<proteinExistence type="predicted"/>
<sequence length="337" mass="37746">MASAETPTIKLSSGYEMPVVGLGTWQLKPEAMDKAISTALDSGYRHIDTAFVYNNEEAIGQSLKKYFDKGGKRESLFITTKLPIYAVRASDVETYLKLSLKNLGLEYVDLYLIHAPAGLVRDKDGFAKNEDGSVVIDNSTDLIATWKAMEDQVKAGLVKSIGLSNFNESQITSIIDNSEIKPSNLQVELQAYNQQRRLREFCNQHNISITAYSSLGSSASKAYKTDGAKELTNLLEHPIVKKIADDRNKTTAQVLLRHQVQEGIIVIPKSSNPDRIKANIGIFDFELTEDELRQLDSLDRGEDGRLFDFLVFKGLDKHPLYPFTAYLSRQKQKTKET</sequence>
<evidence type="ECO:0000313" key="1">
    <source>
        <dbReference type="EMBL" id="KAJ8670147.1"/>
    </source>
</evidence>
<keyword evidence="2" id="KW-1185">Reference proteome</keyword>
<reference evidence="1" key="1">
    <citation type="submission" date="2023-04" db="EMBL/GenBank/DDBJ databases">
        <title>A chromosome-level genome assembly of the parasitoid wasp Eretmocerus hayati.</title>
        <authorList>
            <person name="Zhong Y."/>
            <person name="Liu S."/>
            <person name="Liu Y."/>
        </authorList>
    </citation>
    <scope>NUCLEOTIDE SEQUENCE</scope>
    <source>
        <strain evidence="1">ZJU_SS_LIU_2023</strain>
    </source>
</reference>
<gene>
    <name evidence="1" type="ORF">QAD02_001406</name>
</gene>
<protein>
    <submittedName>
        <fullName evidence="1">Uncharacterized protein</fullName>
    </submittedName>
</protein>
<dbReference type="EMBL" id="CM056743">
    <property type="protein sequence ID" value="KAJ8670147.1"/>
    <property type="molecule type" value="Genomic_DNA"/>
</dbReference>
<dbReference type="Proteomes" id="UP001239111">
    <property type="component" value="Chromosome 3"/>
</dbReference>
<organism evidence="1 2">
    <name type="scientific">Eretmocerus hayati</name>
    <dbReference type="NCBI Taxonomy" id="131215"/>
    <lineage>
        <taxon>Eukaryota</taxon>
        <taxon>Metazoa</taxon>
        <taxon>Ecdysozoa</taxon>
        <taxon>Arthropoda</taxon>
        <taxon>Hexapoda</taxon>
        <taxon>Insecta</taxon>
        <taxon>Pterygota</taxon>
        <taxon>Neoptera</taxon>
        <taxon>Endopterygota</taxon>
        <taxon>Hymenoptera</taxon>
        <taxon>Apocrita</taxon>
        <taxon>Proctotrupomorpha</taxon>
        <taxon>Chalcidoidea</taxon>
        <taxon>Aphelinidae</taxon>
        <taxon>Aphelininae</taxon>
        <taxon>Eretmocerus</taxon>
    </lineage>
</organism>
<comment type="caution">
    <text evidence="1">The sequence shown here is derived from an EMBL/GenBank/DDBJ whole genome shotgun (WGS) entry which is preliminary data.</text>
</comment>